<keyword evidence="5" id="KW-0456">Lyase</keyword>
<dbReference type="InterPro" id="IPR014729">
    <property type="entry name" value="Rossmann-like_a/b/a_fold"/>
</dbReference>
<dbReference type="GO" id="GO:0016747">
    <property type="term" value="F:acyltransferase activity, transferring groups other than amino-acyl groups"/>
    <property type="evidence" value="ECO:0007669"/>
    <property type="project" value="InterPro"/>
</dbReference>
<feature type="domain" description="N-acetyltransferase" evidence="4">
    <location>
        <begin position="1"/>
        <end position="131"/>
    </location>
</feature>
<dbReference type="Gene3D" id="3.40.50.620">
    <property type="entry name" value="HUPs"/>
    <property type="match status" value="1"/>
</dbReference>
<dbReference type="NCBIfam" id="TIGR00124">
    <property type="entry name" value="cit_ly_ligase"/>
    <property type="match status" value="1"/>
</dbReference>
<dbReference type="EMBL" id="JABWQF010000002">
    <property type="protein sequence ID" value="MBC3290828.1"/>
    <property type="molecule type" value="Genomic_DNA"/>
</dbReference>
<dbReference type="PANTHER" id="PTHR40599">
    <property type="entry name" value="[CITRATE [PRO-3S]-LYASE] LIGASE"/>
    <property type="match status" value="1"/>
</dbReference>
<dbReference type="InterPro" id="IPR005216">
    <property type="entry name" value="Citrate_lyase_ligase"/>
</dbReference>
<dbReference type="NCBIfam" id="TIGR00125">
    <property type="entry name" value="cyt_tran_rel"/>
    <property type="match status" value="1"/>
</dbReference>
<comment type="catalytic activity">
    <reaction evidence="3">
        <text>holo-[citrate lyase ACP] + acetate + ATP = acetyl-[citrate lyase ACP] + AMP + diphosphate</text>
        <dbReference type="Rhea" id="RHEA:23788"/>
        <dbReference type="Rhea" id="RHEA-COMP:10158"/>
        <dbReference type="Rhea" id="RHEA-COMP:13710"/>
        <dbReference type="ChEBI" id="CHEBI:30089"/>
        <dbReference type="ChEBI" id="CHEBI:30616"/>
        <dbReference type="ChEBI" id="CHEBI:33019"/>
        <dbReference type="ChEBI" id="CHEBI:82683"/>
        <dbReference type="ChEBI" id="CHEBI:137976"/>
        <dbReference type="ChEBI" id="CHEBI:456215"/>
        <dbReference type="EC" id="6.2.1.22"/>
    </reaction>
</comment>
<sequence>MDRHSAIDFRLTDVAKHPERLSQIRYLLADSGLGLDNDITLFVEAWSGTQLVGCAGLAANVIKCVAVDEQLRGANLSARLLAEVENAALVRGHFHLFLCTRPCNKERFARSGFWPIAQSGNNAVLLENTPQGVERYCRSLAAQRKCGERIGAIVMNANPFTLGHRHLVEQASQQCDWLHLFVVREDASFFSFRDRLEMVRAGVAHLSNVSVHEGSQYIISRATFPAYFLKESGKVQQAWSEIDVLIFRDFIAPALGITHRFIGSEPFCDITRQYNQTLHQLLIPQIEVVEMPRIKATGNAISASEVRRLLKTQQFSRIREIVPESTFAHLEAHYSARAEVA</sequence>
<dbReference type="InterPro" id="IPR004821">
    <property type="entry name" value="Cyt_trans-like"/>
</dbReference>
<dbReference type="InterPro" id="IPR000182">
    <property type="entry name" value="GNAT_dom"/>
</dbReference>
<dbReference type="GO" id="GO:0016829">
    <property type="term" value="F:lyase activity"/>
    <property type="evidence" value="ECO:0007669"/>
    <property type="project" value="UniProtKB-KW"/>
</dbReference>
<evidence type="ECO:0000313" key="5">
    <source>
        <dbReference type="EMBL" id="MBC3290828.1"/>
    </source>
</evidence>
<gene>
    <name evidence="5" type="primary">citC</name>
    <name evidence="5" type="ORF">HU722_04765</name>
</gene>
<dbReference type="PANTHER" id="PTHR40599:SF1">
    <property type="entry name" value="[CITRATE [PRO-3S]-LYASE] LIGASE"/>
    <property type="match status" value="1"/>
</dbReference>
<evidence type="ECO:0000259" key="4">
    <source>
        <dbReference type="PROSITE" id="PS51186"/>
    </source>
</evidence>
<keyword evidence="3 5" id="KW-0436">Ligase</keyword>
<evidence type="ECO:0000256" key="3">
    <source>
        <dbReference type="PIRNR" id="PIRNR005751"/>
    </source>
</evidence>
<dbReference type="CDD" id="cd02169">
    <property type="entry name" value="Citrate_lyase_ligase"/>
    <property type="match status" value="1"/>
</dbReference>
<dbReference type="PROSITE" id="PS51186">
    <property type="entry name" value="GNAT"/>
    <property type="match status" value="1"/>
</dbReference>
<reference evidence="5" key="1">
    <citation type="journal article" date="2020" name="Microorganisms">
        <title>Reliable Identification of Environmental Pseudomonas Isolates Using the rpoD Gene.</title>
        <authorList>
            <consortium name="The Broad Institute Genome Sequencing Platform"/>
            <person name="Girard L."/>
            <person name="Lood C."/>
            <person name="Rokni-Zadeh H."/>
            <person name="van Noort V."/>
            <person name="Lavigne R."/>
            <person name="De Mot R."/>
        </authorList>
    </citation>
    <scope>NUCLEOTIDE SEQUENCE [LARGE SCALE GENOMIC DNA]</scope>
    <source>
        <strain evidence="5">SWRI145</strain>
    </source>
</reference>
<name>A0A8H9YLZ9_9PSED</name>
<dbReference type="GO" id="GO:0008771">
    <property type="term" value="F:[citrate (pro-3S)-lyase] ligase activity"/>
    <property type="evidence" value="ECO:0007669"/>
    <property type="project" value="UniProtKB-EC"/>
</dbReference>
<comment type="function">
    <text evidence="3">Acetylation of prosthetic group (2-(5''-phosphoribosyl)-3'-dephosphocoenzyme-A) of the gamma subunit of citrate lyase.</text>
</comment>
<protein>
    <recommendedName>
        <fullName evidence="3">[Citrate [pro-3S]-lyase] ligase</fullName>
        <ecNumber evidence="3">6.2.1.22</ecNumber>
    </recommendedName>
</protein>
<comment type="caution">
    <text evidence="5">The sequence shown here is derived from an EMBL/GenBank/DDBJ whole genome shotgun (WGS) entry which is preliminary data.</text>
</comment>
<dbReference type="Gene3D" id="3.40.630.30">
    <property type="match status" value="1"/>
</dbReference>
<dbReference type="PIRSF" id="PIRSF005751">
    <property type="entry name" value="Acet_citr_lig"/>
    <property type="match status" value="1"/>
</dbReference>
<dbReference type="SUPFAM" id="SSF52374">
    <property type="entry name" value="Nucleotidylyl transferase"/>
    <property type="match status" value="1"/>
</dbReference>
<dbReference type="EC" id="6.2.1.22" evidence="3"/>
<dbReference type="AlphaFoldDB" id="A0A8H9YLZ9"/>
<dbReference type="SMART" id="SM00764">
    <property type="entry name" value="Citrate_ly_lig"/>
    <property type="match status" value="1"/>
</dbReference>
<organism evidence="5">
    <name type="scientific">Pseudomonas tritici</name>
    <dbReference type="NCBI Taxonomy" id="2745518"/>
    <lineage>
        <taxon>Bacteria</taxon>
        <taxon>Pseudomonadati</taxon>
        <taxon>Pseudomonadota</taxon>
        <taxon>Gammaproteobacteria</taxon>
        <taxon>Pseudomonadales</taxon>
        <taxon>Pseudomonadaceae</taxon>
        <taxon>Pseudomonas</taxon>
    </lineage>
</organism>
<dbReference type="InterPro" id="IPR016181">
    <property type="entry name" value="Acyl_CoA_acyltransferase"/>
</dbReference>
<evidence type="ECO:0000256" key="1">
    <source>
        <dbReference type="ARBA" id="ARBA00022741"/>
    </source>
</evidence>
<dbReference type="InterPro" id="IPR013166">
    <property type="entry name" value="Citrate_lyase_ligase_C"/>
</dbReference>
<dbReference type="GO" id="GO:0005524">
    <property type="term" value="F:ATP binding"/>
    <property type="evidence" value="ECO:0007669"/>
    <property type="project" value="UniProtKB-UniRule"/>
</dbReference>
<evidence type="ECO:0000256" key="2">
    <source>
        <dbReference type="ARBA" id="ARBA00022840"/>
    </source>
</evidence>
<proteinExistence type="predicted"/>
<keyword evidence="2 3" id="KW-0067">ATP-binding</keyword>
<accession>A0A8H9YLZ9</accession>
<dbReference type="SUPFAM" id="SSF55729">
    <property type="entry name" value="Acyl-CoA N-acyltransferases (Nat)"/>
    <property type="match status" value="1"/>
</dbReference>
<dbReference type="Pfam" id="PF08218">
    <property type="entry name" value="Citrate_ly_lig"/>
    <property type="match status" value="1"/>
</dbReference>
<keyword evidence="1 3" id="KW-0547">Nucleotide-binding</keyword>